<evidence type="ECO:0000313" key="8">
    <source>
        <dbReference type="EMBL" id="OXU31873.1"/>
    </source>
</evidence>
<keyword evidence="2" id="KW-0732">Signal</keyword>
<evidence type="ECO:0000256" key="2">
    <source>
        <dbReference type="ARBA" id="ARBA00022729"/>
    </source>
</evidence>
<feature type="region of interest" description="Disordered" evidence="6">
    <location>
        <begin position="413"/>
        <end position="450"/>
    </location>
</feature>
<dbReference type="InterPro" id="IPR036508">
    <property type="entry name" value="Chitin-bd_dom_sf"/>
</dbReference>
<feature type="region of interest" description="Disordered" evidence="6">
    <location>
        <begin position="324"/>
        <end position="350"/>
    </location>
</feature>
<name>A0A232FMR6_9HYME</name>
<comment type="caution">
    <text evidence="8">The sequence shown here is derived from an EMBL/GenBank/DDBJ whole genome shotgun (WGS) entry which is preliminary data.</text>
</comment>
<dbReference type="PROSITE" id="PS50940">
    <property type="entry name" value="CHIT_BIND_II"/>
    <property type="match status" value="2"/>
</dbReference>
<dbReference type="SUPFAM" id="SSF57625">
    <property type="entry name" value="Invertebrate chitin-binding proteins"/>
    <property type="match status" value="2"/>
</dbReference>
<evidence type="ECO:0000256" key="4">
    <source>
        <dbReference type="ARBA" id="ARBA00023157"/>
    </source>
</evidence>
<dbReference type="GO" id="GO:0005576">
    <property type="term" value="C:extracellular region"/>
    <property type="evidence" value="ECO:0007669"/>
    <property type="project" value="InterPro"/>
</dbReference>
<protein>
    <recommendedName>
        <fullName evidence="7">Chitin-binding type-2 domain-containing protein</fullName>
    </recommendedName>
</protein>
<dbReference type="STRING" id="543379.A0A232FMR6"/>
<dbReference type="Pfam" id="PF01607">
    <property type="entry name" value="CBM_14"/>
    <property type="match status" value="2"/>
</dbReference>
<keyword evidence="3" id="KW-0677">Repeat</keyword>
<feature type="compositionally biased region" description="Polar residues" evidence="6">
    <location>
        <begin position="218"/>
        <end position="249"/>
    </location>
</feature>
<keyword evidence="1" id="KW-0147">Chitin-binding</keyword>
<dbReference type="EMBL" id="NNAY01000021">
    <property type="protein sequence ID" value="OXU31873.1"/>
    <property type="molecule type" value="Genomic_DNA"/>
</dbReference>
<dbReference type="PANTHER" id="PTHR23301:SF0">
    <property type="entry name" value="CHITIN-BINDING TYPE-2 DOMAIN-CONTAINING PROTEIN-RELATED"/>
    <property type="match status" value="1"/>
</dbReference>
<evidence type="ECO:0000256" key="3">
    <source>
        <dbReference type="ARBA" id="ARBA00022737"/>
    </source>
</evidence>
<feature type="compositionally biased region" description="Low complexity" evidence="6">
    <location>
        <begin position="334"/>
        <end position="350"/>
    </location>
</feature>
<evidence type="ECO:0000256" key="6">
    <source>
        <dbReference type="SAM" id="MobiDB-lite"/>
    </source>
</evidence>
<dbReference type="OrthoDB" id="6020543at2759"/>
<evidence type="ECO:0000313" key="9">
    <source>
        <dbReference type="Proteomes" id="UP000215335"/>
    </source>
</evidence>
<reference evidence="8 9" key="1">
    <citation type="journal article" date="2017" name="Curr. Biol.">
        <title>The Evolution of Venom by Co-option of Single-Copy Genes.</title>
        <authorList>
            <person name="Martinson E.O."/>
            <person name="Mrinalini"/>
            <person name="Kelkar Y.D."/>
            <person name="Chang C.H."/>
            <person name="Werren J.H."/>
        </authorList>
    </citation>
    <scope>NUCLEOTIDE SEQUENCE [LARGE SCALE GENOMIC DNA]</scope>
    <source>
        <strain evidence="8 9">Alberta</strain>
        <tissue evidence="8">Whole body</tissue>
    </source>
</reference>
<feature type="domain" description="Chitin-binding type-2" evidence="7">
    <location>
        <begin position="355"/>
        <end position="414"/>
    </location>
</feature>
<feature type="region of interest" description="Disordered" evidence="6">
    <location>
        <begin position="473"/>
        <end position="510"/>
    </location>
</feature>
<feature type="compositionally biased region" description="Polar residues" evidence="6">
    <location>
        <begin position="324"/>
        <end position="333"/>
    </location>
</feature>
<keyword evidence="9" id="KW-1185">Reference proteome</keyword>
<sequence length="535" mass="56401">SSSAATTPGTTSTTISISTTEQETSTPEVSTVVITESTSAATSPSTASSTISTSTTEQETTTPEVSTVVITESTSAATSPSTASSNVATSTTEQETSTPEVSTVVITESTSAATSPSTASSTISTSTTEQETSTPEVSTVVITESTSAATSASTASSTVAPSTTEEETTTPELSTVEITESTFAPTSPSTSSSSVLTSTTEGQSSTSEGSATPEADESTVSPNSSIGTTLSASTEKTTPLLPESTTVGTSGEYPSCANINTSEPVYLPHPKVCSKYYECYNGVLILRKCPNGLHFNPSTRACDYPQNAGCLKETTIATEPTSLVTSATPVSSEKTSVSTTPTSRPTTSKITSVVPSECPATNGKYAVHISHESNCSLFYTCDYGRKILQRCPPGLRFNPFKQVCDWPRNIKRPKQSPVISGVQRDLEIPSPSLSRKKETPRRFSQPRSDRIFKQHMKGIMRIRAGERKKAKLFTRVRLSSSSGSRKEANDSRSSAGEDEAHAVSQGEEKSDNRLCIMAKDILSIYLSSLDKIHKA</sequence>
<dbReference type="InterPro" id="IPR002557">
    <property type="entry name" value="Chitin-bd_dom"/>
</dbReference>
<feature type="compositionally biased region" description="Low complexity" evidence="6">
    <location>
        <begin position="1"/>
        <end position="163"/>
    </location>
</feature>
<keyword evidence="5" id="KW-0325">Glycoprotein</keyword>
<feature type="compositionally biased region" description="Basic and acidic residues" evidence="6">
    <location>
        <begin position="435"/>
        <end position="450"/>
    </location>
</feature>
<dbReference type="Gene3D" id="2.170.140.10">
    <property type="entry name" value="Chitin binding domain"/>
    <property type="match status" value="2"/>
</dbReference>
<dbReference type="InterPro" id="IPR051940">
    <property type="entry name" value="Chitin_bind-dev_reg"/>
</dbReference>
<dbReference type="Proteomes" id="UP000215335">
    <property type="component" value="Unassembled WGS sequence"/>
</dbReference>
<feature type="region of interest" description="Disordered" evidence="6">
    <location>
        <begin position="1"/>
        <end position="251"/>
    </location>
</feature>
<feature type="domain" description="Chitin-binding type-2" evidence="7">
    <location>
        <begin position="253"/>
        <end position="312"/>
    </location>
</feature>
<dbReference type="AlphaFoldDB" id="A0A232FMR6"/>
<dbReference type="SMART" id="SM00494">
    <property type="entry name" value="ChtBD2"/>
    <property type="match status" value="2"/>
</dbReference>
<accession>A0A232FMR6</accession>
<dbReference type="GO" id="GO:0008061">
    <property type="term" value="F:chitin binding"/>
    <property type="evidence" value="ECO:0007669"/>
    <property type="project" value="UniProtKB-KW"/>
</dbReference>
<dbReference type="PANTHER" id="PTHR23301">
    <property type="entry name" value="CHITIN BINDING PERITROPHIN-A"/>
    <property type="match status" value="1"/>
</dbReference>
<proteinExistence type="predicted"/>
<feature type="non-terminal residue" evidence="8">
    <location>
        <position position="1"/>
    </location>
</feature>
<evidence type="ECO:0000256" key="5">
    <source>
        <dbReference type="ARBA" id="ARBA00023180"/>
    </source>
</evidence>
<feature type="compositionally biased region" description="Basic and acidic residues" evidence="6">
    <location>
        <begin position="498"/>
        <end position="510"/>
    </location>
</feature>
<feature type="compositionally biased region" description="Low complexity" evidence="6">
    <location>
        <begin position="170"/>
        <end position="212"/>
    </location>
</feature>
<evidence type="ECO:0000259" key="7">
    <source>
        <dbReference type="PROSITE" id="PS50940"/>
    </source>
</evidence>
<evidence type="ECO:0000256" key="1">
    <source>
        <dbReference type="ARBA" id="ARBA00022669"/>
    </source>
</evidence>
<keyword evidence="4" id="KW-1015">Disulfide bond</keyword>
<gene>
    <name evidence="8" type="ORF">TSAR_011004</name>
</gene>
<organism evidence="8 9">
    <name type="scientific">Trichomalopsis sarcophagae</name>
    <dbReference type="NCBI Taxonomy" id="543379"/>
    <lineage>
        <taxon>Eukaryota</taxon>
        <taxon>Metazoa</taxon>
        <taxon>Ecdysozoa</taxon>
        <taxon>Arthropoda</taxon>
        <taxon>Hexapoda</taxon>
        <taxon>Insecta</taxon>
        <taxon>Pterygota</taxon>
        <taxon>Neoptera</taxon>
        <taxon>Endopterygota</taxon>
        <taxon>Hymenoptera</taxon>
        <taxon>Apocrita</taxon>
        <taxon>Proctotrupomorpha</taxon>
        <taxon>Chalcidoidea</taxon>
        <taxon>Pteromalidae</taxon>
        <taxon>Pteromalinae</taxon>
        <taxon>Trichomalopsis</taxon>
    </lineage>
</organism>